<dbReference type="EMBL" id="CP093365">
    <property type="protein sequence ID" value="UQS83051.1"/>
    <property type="molecule type" value="Genomic_DNA"/>
</dbReference>
<keyword evidence="1" id="KW-0812">Transmembrane</keyword>
<accession>A0ABY4PBI7</accession>
<gene>
    <name evidence="2" type="ORF">MOO47_04505</name>
</gene>
<protein>
    <submittedName>
        <fullName evidence="2">Uncharacterized protein</fullName>
    </submittedName>
</protein>
<dbReference type="Proteomes" id="UP000831947">
    <property type="component" value="Chromosome"/>
</dbReference>
<evidence type="ECO:0000313" key="3">
    <source>
        <dbReference type="Proteomes" id="UP000831947"/>
    </source>
</evidence>
<dbReference type="RefSeq" id="WP_249512278.1">
    <property type="nucleotide sequence ID" value="NZ_CP093365.1"/>
</dbReference>
<organism evidence="2 3">
    <name type="scientific">Bombilactobacillus thymidiniphilus</name>
    <dbReference type="NCBI Taxonomy" id="2923363"/>
    <lineage>
        <taxon>Bacteria</taxon>
        <taxon>Bacillati</taxon>
        <taxon>Bacillota</taxon>
        <taxon>Bacilli</taxon>
        <taxon>Lactobacillales</taxon>
        <taxon>Lactobacillaceae</taxon>
        <taxon>Bombilactobacillus</taxon>
    </lineage>
</organism>
<proteinExistence type="predicted"/>
<evidence type="ECO:0000256" key="1">
    <source>
        <dbReference type="SAM" id="Phobius"/>
    </source>
</evidence>
<evidence type="ECO:0000313" key="2">
    <source>
        <dbReference type="EMBL" id="UQS83051.1"/>
    </source>
</evidence>
<keyword evidence="3" id="KW-1185">Reference proteome</keyword>
<keyword evidence="1" id="KW-0472">Membrane</keyword>
<sequence length="163" mass="19191">MKFFTKRYYLMAFLAALVGLAINFCQYKLGCQGIIYWSPFVWLFMVIFYKVGIWLAATKLNGKYISRAAQSDVSLLTYCARMPLHQTLAITVWVDVIWPIVFFSSFILLYGRLQGSTFWIIMYYFFVFLYELLTIISYVVAGQACIAAYRPSKFDKYWEDQHE</sequence>
<name>A0ABY4PBI7_9LACO</name>
<keyword evidence="1" id="KW-1133">Transmembrane helix</keyword>
<reference evidence="2 3" key="1">
    <citation type="journal article" date="2022" name="Int. J. Syst. Evol. Microbiol.">
        <title>Apilactobacillus apisilvae sp. nov., Nicolia spurrieriana gen. nov. sp. nov., Bombilactobacillus folatiphilus sp. nov. and Bombilactobacillus thymidiniphilus sp. nov., four new lactic acid bacterial isolates from stingless bees Tetragonula carbonaria and Austroplebeia australis.</title>
        <authorList>
            <person name="Oliphant S.A."/>
            <person name="Watson-Haigh N.S."/>
            <person name="Sumby K.M."/>
            <person name="Gardner J."/>
            <person name="Groom S."/>
            <person name="Jiranek V."/>
        </authorList>
    </citation>
    <scope>NUCLEOTIDE SEQUENCE [LARGE SCALE GENOMIC DNA]</scope>
    <source>
        <strain evidence="2 3">SG4_A1</strain>
    </source>
</reference>
<feature type="transmembrane region" description="Helical" evidence="1">
    <location>
        <begin position="121"/>
        <end position="149"/>
    </location>
</feature>
<feature type="transmembrane region" description="Helical" evidence="1">
    <location>
        <begin position="34"/>
        <end position="57"/>
    </location>
</feature>
<feature type="transmembrane region" description="Helical" evidence="1">
    <location>
        <begin position="88"/>
        <end position="109"/>
    </location>
</feature>